<dbReference type="Proteomes" id="UP000176846">
    <property type="component" value="Unassembled WGS sequence"/>
</dbReference>
<dbReference type="EMBL" id="MGEK01000032">
    <property type="protein sequence ID" value="OGL81247.1"/>
    <property type="molecule type" value="Genomic_DNA"/>
</dbReference>
<dbReference type="InterPro" id="IPR023214">
    <property type="entry name" value="HAD_sf"/>
</dbReference>
<dbReference type="SUPFAM" id="SSF56784">
    <property type="entry name" value="HAD-like"/>
    <property type="match status" value="1"/>
</dbReference>
<protein>
    <recommendedName>
        <fullName evidence="3">Haloacid dehalogenase</fullName>
    </recommendedName>
</protein>
<reference evidence="1 2" key="1">
    <citation type="journal article" date="2016" name="Nat. Commun.">
        <title>Thousands of microbial genomes shed light on interconnected biogeochemical processes in an aquifer system.</title>
        <authorList>
            <person name="Anantharaman K."/>
            <person name="Brown C.T."/>
            <person name="Hug L.A."/>
            <person name="Sharon I."/>
            <person name="Castelle C.J."/>
            <person name="Probst A.J."/>
            <person name="Thomas B.C."/>
            <person name="Singh A."/>
            <person name="Wilkins M.J."/>
            <person name="Karaoz U."/>
            <person name="Brodie E.L."/>
            <person name="Williams K.H."/>
            <person name="Hubbard S.S."/>
            <person name="Banfield J.F."/>
        </authorList>
    </citation>
    <scope>NUCLEOTIDE SEQUENCE [LARGE SCALE GENOMIC DNA]</scope>
</reference>
<dbReference type="InterPro" id="IPR036412">
    <property type="entry name" value="HAD-like_sf"/>
</dbReference>
<evidence type="ECO:0000313" key="1">
    <source>
        <dbReference type="EMBL" id="OGL81247.1"/>
    </source>
</evidence>
<organism evidence="1 2">
    <name type="scientific">Candidatus Uhrbacteria bacterium RIFCSPLOWO2_01_FULL_47_25</name>
    <dbReference type="NCBI Taxonomy" id="1802402"/>
    <lineage>
        <taxon>Bacteria</taxon>
        <taxon>Candidatus Uhriibacteriota</taxon>
    </lineage>
</organism>
<comment type="caution">
    <text evidence="1">The sequence shown here is derived from an EMBL/GenBank/DDBJ whole genome shotgun (WGS) entry which is preliminary data.</text>
</comment>
<dbReference type="Gene3D" id="3.40.50.1000">
    <property type="entry name" value="HAD superfamily/HAD-like"/>
    <property type="match status" value="1"/>
</dbReference>
<gene>
    <name evidence="1" type="ORF">A2936_03040</name>
</gene>
<name>A0A1F7UUA2_9BACT</name>
<accession>A0A1F7UUA2</accession>
<proteinExistence type="predicted"/>
<evidence type="ECO:0000313" key="2">
    <source>
        <dbReference type="Proteomes" id="UP000176846"/>
    </source>
</evidence>
<evidence type="ECO:0008006" key="3">
    <source>
        <dbReference type="Google" id="ProtNLM"/>
    </source>
</evidence>
<sequence>MLPAEHAKVQQLLFGTDKTIVSDWMRGKYTAEQVNEFVAREIGLPFEKLWSVFVQDCRTMKVSQPALEKLNTLRDQFTVVLLTGNMDSFSRFTVPALQLEKYFDLISNSYFEGKHKTDNSGELFVAYAQKIGVPLESCLLIDNSPRACAIFENLGGIAYLATPENDINYHLAQIQ</sequence>
<dbReference type="AlphaFoldDB" id="A0A1F7UUA2"/>